<dbReference type="GO" id="GO:1904680">
    <property type="term" value="F:peptide transmembrane transporter activity"/>
    <property type="evidence" value="ECO:0007669"/>
    <property type="project" value="TreeGrafter"/>
</dbReference>
<organism evidence="8 9">
    <name type="scientific">Mycolicibacterium brisbanense</name>
    <dbReference type="NCBI Taxonomy" id="146020"/>
    <lineage>
        <taxon>Bacteria</taxon>
        <taxon>Bacillati</taxon>
        <taxon>Actinomycetota</taxon>
        <taxon>Actinomycetes</taxon>
        <taxon>Mycobacteriales</taxon>
        <taxon>Mycobacteriaceae</taxon>
        <taxon>Mycolicibacterium</taxon>
    </lineage>
</organism>
<dbReference type="OrthoDB" id="9046151at2"/>
<evidence type="ECO:0000256" key="1">
    <source>
        <dbReference type="ARBA" id="ARBA00004196"/>
    </source>
</evidence>
<comment type="caution">
    <text evidence="8">The sequence shown here is derived from an EMBL/GenBank/DDBJ whole genome shotgun (WGS) entry which is preliminary data.</text>
</comment>
<name>A0A100W0K6_9MYCO</name>
<comment type="similarity">
    <text evidence="2">Belongs to the bacterial solute-binding protein 5 family.</text>
</comment>
<evidence type="ECO:0000256" key="5">
    <source>
        <dbReference type="SAM" id="MobiDB-lite"/>
    </source>
</evidence>
<dbReference type="Gene3D" id="3.40.190.10">
    <property type="entry name" value="Periplasmic binding protein-like II"/>
    <property type="match status" value="1"/>
</dbReference>
<dbReference type="Pfam" id="PF00496">
    <property type="entry name" value="SBP_bac_5"/>
    <property type="match status" value="1"/>
</dbReference>
<dbReference type="PANTHER" id="PTHR30290">
    <property type="entry name" value="PERIPLASMIC BINDING COMPONENT OF ABC TRANSPORTER"/>
    <property type="match status" value="1"/>
</dbReference>
<dbReference type="InterPro" id="IPR000914">
    <property type="entry name" value="SBP_5_dom"/>
</dbReference>
<dbReference type="InterPro" id="IPR030678">
    <property type="entry name" value="Peptide/Ni-bd"/>
</dbReference>
<accession>A0A100W0K6</accession>
<evidence type="ECO:0000256" key="3">
    <source>
        <dbReference type="ARBA" id="ARBA00022448"/>
    </source>
</evidence>
<feature type="domain" description="Solute-binding protein family 5" evidence="7">
    <location>
        <begin position="85"/>
        <end position="457"/>
    </location>
</feature>
<dbReference type="GO" id="GO:0030313">
    <property type="term" value="C:cell envelope"/>
    <property type="evidence" value="ECO:0007669"/>
    <property type="project" value="UniProtKB-SubCell"/>
</dbReference>
<evidence type="ECO:0000256" key="4">
    <source>
        <dbReference type="ARBA" id="ARBA00022729"/>
    </source>
</evidence>
<evidence type="ECO:0000256" key="6">
    <source>
        <dbReference type="SAM" id="SignalP"/>
    </source>
</evidence>
<keyword evidence="9" id="KW-1185">Reference proteome</keyword>
<dbReference type="EMBL" id="BCSX01000028">
    <property type="protein sequence ID" value="GAS89351.1"/>
    <property type="molecule type" value="Genomic_DNA"/>
</dbReference>
<comment type="subcellular location">
    <subcellularLocation>
        <location evidence="1">Cell envelope</location>
    </subcellularLocation>
</comment>
<keyword evidence="4 6" id="KW-0732">Signal</keyword>
<dbReference type="CDD" id="cd08506">
    <property type="entry name" value="PBP2_clavulanate_OppA2"/>
    <property type="match status" value="1"/>
</dbReference>
<evidence type="ECO:0000313" key="9">
    <source>
        <dbReference type="Proteomes" id="UP000069620"/>
    </source>
</evidence>
<reference evidence="9" key="1">
    <citation type="journal article" date="2016" name="Genome Announc.">
        <title>Draft Genome Sequences of Five Rapidly Growing Mycobacterium Species, M. thermoresistibile, M. fortuitum subsp. acetamidolyticum, M. canariasense, M. brisbanense, and M. novocastrense.</title>
        <authorList>
            <person name="Katahira K."/>
            <person name="Ogura Y."/>
            <person name="Gotoh Y."/>
            <person name="Hayashi T."/>
        </authorList>
    </citation>
    <scope>NUCLEOTIDE SEQUENCE [LARGE SCALE GENOMIC DNA]</scope>
    <source>
        <strain evidence="9">JCM15654</strain>
    </source>
</reference>
<dbReference type="InterPro" id="IPR039424">
    <property type="entry name" value="SBP_5"/>
</dbReference>
<keyword evidence="3" id="KW-0813">Transport</keyword>
<evidence type="ECO:0000256" key="2">
    <source>
        <dbReference type="ARBA" id="ARBA00005695"/>
    </source>
</evidence>
<dbReference type="Gene3D" id="3.10.105.10">
    <property type="entry name" value="Dipeptide-binding Protein, Domain 3"/>
    <property type="match status" value="1"/>
</dbReference>
<dbReference type="AlphaFoldDB" id="A0A100W0K6"/>
<dbReference type="GO" id="GO:0043190">
    <property type="term" value="C:ATP-binding cassette (ABC) transporter complex"/>
    <property type="evidence" value="ECO:0007669"/>
    <property type="project" value="InterPro"/>
</dbReference>
<dbReference type="Proteomes" id="UP000069620">
    <property type="component" value="Unassembled WGS sequence"/>
</dbReference>
<dbReference type="PROSITE" id="PS51257">
    <property type="entry name" value="PROKAR_LIPOPROTEIN"/>
    <property type="match status" value="1"/>
</dbReference>
<dbReference type="PIRSF" id="PIRSF002741">
    <property type="entry name" value="MppA"/>
    <property type="match status" value="1"/>
</dbReference>
<feature type="region of interest" description="Disordered" evidence="5">
    <location>
        <begin position="197"/>
        <end position="217"/>
    </location>
</feature>
<dbReference type="STRING" id="146020.RMCB_3447"/>
<proteinExistence type="inferred from homology"/>
<sequence>MITPRRALTVASITALAVFGVAACGGGGSGGSSAKQGGEINVSMTSFPDYVDPQLSYTLEGWEVLYNTYTPLLTYKHAKGEAGTEIVPGLAKATPEVSADGKTYKLTLRPNMKYSDGTPIKASDFTFAVKRLFKVDSGGSVFYNVIAGASDYADGKADTISGIKTDDASGDITITLNEPNGTFDHILALPFAAPVPQTTPLDKDATNNPPPSSGPFTITKVDAPHTLTMERNPQFKTVKDAGADEVADAHVDKIIVTQNKSNSAQVTGVQQNQIDFMTDPPDADRLPEVKARYGNRFRLENSINTYYFWMNTQRAPFNDLRVRQAVNYAIDPEALNRIFGGRLHPTQQILPPGMPGYQEYKLYAGPDINKAKQLIAEANPADRDITVWTDDEPDRKRIGEYYHDVLTQLGFNATLKVIAGDVYWTTIGNQTTPDVDTGFGDWFQDFPHPDDFFRPLINGKSILPTNGNNFSRANFPELDAKMNQLLTQRLSDDVKKGYADLDKAYMEQAIWAPYGNEQFTTFVSDRMDFDNSYHHLLFNQDYTSFALK</sequence>
<reference evidence="9" key="2">
    <citation type="submission" date="2016-02" db="EMBL/GenBank/DDBJ databases">
        <title>Draft genome sequence of five rapidly growing Mycobacterium species.</title>
        <authorList>
            <person name="Katahira K."/>
            <person name="Gotou Y."/>
            <person name="Iida K."/>
            <person name="Ogura Y."/>
            <person name="Hayashi T."/>
        </authorList>
    </citation>
    <scope>NUCLEOTIDE SEQUENCE [LARGE SCALE GENOMIC DNA]</scope>
    <source>
        <strain evidence="9">JCM15654</strain>
    </source>
</reference>
<evidence type="ECO:0000259" key="7">
    <source>
        <dbReference type="Pfam" id="PF00496"/>
    </source>
</evidence>
<dbReference type="RefSeq" id="WP_062829743.1">
    <property type="nucleotide sequence ID" value="NZ_BCSX01000028.1"/>
</dbReference>
<dbReference type="GO" id="GO:0015833">
    <property type="term" value="P:peptide transport"/>
    <property type="evidence" value="ECO:0007669"/>
    <property type="project" value="TreeGrafter"/>
</dbReference>
<dbReference type="GO" id="GO:0042597">
    <property type="term" value="C:periplasmic space"/>
    <property type="evidence" value="ECO:0007669"/>
    <property type="project" value="UniProtKB-ARBA"/>
</dbReference>
<feature type="chain" id="PRO_5039449688" evidence="6">
    <location>
        <begin position="24"/>
        <end position="548"/>
    </location>
</feature>
<gene>
    <name evidence="8" type="ORF">RMCB_3447</name>
</gene>
<protein>
    <submittedName>
        <fullName evidence="8">ABC transporter substrate-binding protein</fullName>
    </submittedName>
</protein>
<evidence type="ECO:0000313" key="8">
    <source>
        <dbReference type="EMBL" id="GAS89351.1"/>
    </source>
</evidence>
<dbReference type="SUPFAM" id="SSF53850">
    <property type="entry name" value="Periplasmic binding protein-like II"/>
    <property type="match status" value="1"/>
</dbReference>
<dbReference type="PANTHER" id="PTHR30290:SF10">
    <property type="entry name" value="PERIPLASMIC OLIGOPEPTIDE-BINDING PROTEIN-RELATED"/>
    <property type="match status" value="1"/>
</dbReference>
<feature type="signal peptide" evidence="6">
    <location>
        <begin position="1"/>
        <end position="23"/>
    </location>
</feature>